<dbReference type="Proteomes" id="UP000828390">
    <property type="component" value="Unassembled WGS sequence"/>
</dbReference>
<reference evidence="1" key="2">
    <citation type="submission" date="2020-11" db="EMBL/GenBank/DDBJ databases">
        <authorList>
            <person name="McCartney M.A."/>
            <person name="Auch B."/>
            <person name="Kono T."/>
            <person name="Mallez S."/>
            <person name="Becker A."/>
            <person name="Gohl D.M."/>
            <person name="Silverstein K.A.T."/>
            <person name="Koren S."/>
            <person name="Bechman K.B."/>
            <person name="Herman A."/>
            <person name="Abrahante J.E."/>
            <person name="Garbe J."/>
        </authorList>
    </citation>
    <scope>NUCLEOTIDE SEQUENCE</scope>
    <source>
        <strain evidence="1">Duluth1</strain>
        <tissue evidence="1">Whole animal</tissue>
    </source>
</reference>
<accession>A0A9D3Y8L4</accession>
<proteinExistence type="predicted"/>
<evidence type="ECO:0000313" key="1">
    <source>
        <dbReference type="EMBL" id="KAH3693825.1"/>
    </source>
</evidence>
<dbReference type="AlphaFoldDB" id="A0A9D3Y8L4"/>
<dbReference type="EMBL" id="JAIWYP010000016">
    <property type="protein sequence ID" value="KAH3693825.1"/>
    <property type="molecule type" value="Genomic_DNA"/>
</dbReference>
<comment type="caution">
    <text evidence="1">The sequence shown here is derived from an EMBL/GenBank/DDBJ whole genome shotgun (WGS) entry which is preliminary data.</text>
</comment>
<keyword evidence="2" id="KW-1185">Reference proteome</keyword>
<protein>
    <submittedName>
        <fullName evidence="1">Uncharacterized protein</fullName>
    </submittedName>
</protein>
<name>A0A9D3Y8L4_DREPO</name>
<evidence type="ECO:0000313" key="2">
    <source>
        <dbReference type="Proteomes" id="UP000828390"/>
    </source>
</evidence>
<organism evidence="1 2">
    <name type="scientific">Dreissena polymorpha</name>
    <name type="common">Zebra mussel</name>
    <name type="synonym">Mytilus polymorpha</name>
    <dbReference type="NCBI Taxonomy" id="45954"/>
    <lineage>
        <taxon>Eukaryota</taxon>
        <taxon>Metazoa</taxon>
        <taxon>Spiralia</taxon>
        <taxon>Lophotrochozoa</taxon>
        <taxon>Mollusca</taxon>
        <taxon>Bivalvia</taxon>
        <taxon>Autobranchia</taxon>
        <taxon>Heteroconchia</taxon>
        <taxon>Euheterodonta</taxon>
        <taxon>Imparidentia</taxon>
        <taxon>Neoheterodontei</taxon>
        <taxon>Myida</taxon>
        <taxon>Dreissenoidea</taxon>
        <taxon>Dreissenidae</taxon>
        <taxon>Dreissena</taxon>
    </lineage>
</organism>
<gene>
    <name evidence="1" type="ORF">DPMN_081263</name>
</gene>
<sequence>MNGKAIHHFNAIADVPGSSKAKLKVNETYIPYWGYAGTLPAFIGALTRQPGLCRGFTGINRSQSGLTGTLPGC</sequence>
<reference evidence="1" key="1">
    <citation type="journal article" date="2019" name="bioRxiv">
        <title>The Genome of the Zebra Mussel, Dreissena polymorpha: A Resource for Invasive Species Research.</title>
        <authorList>
            <person name="McCartney M.A."/>
            <person name="Auch B."/>
            <person name="Kono T."/>
            <person name="Mallez S."/>
            <person name="Zhang Y."/>
            <person name="Obille A."/>
            <person name="Becker A."/>
            <person name="Abrahante J.E."/>
            <person name="Garbe J."/>
            <person name="Badalamenti J.P."/>
            <person name="Herman A."/>
            <person name="Mangelson H."/>
            <person name="Liachko I."/>
            <person name="Sullivan S."/>
            <person name="Sone E.D."/>
            <person name="Koren S."/>
            <person name="Silverstein K.A.T."/>
            <person name="Beckman K.B."/>
            <person name="Gohl D.M."/>
        </authorList>
    </citation>
    <scope>NUCLEOTIDE SEQUENCE</scope>
    <source>
        <strain evidence="1">Duluth1</strain>
        <tissue evidence="1">Whole animal</tissue>
    </source>
</reference>